<dbReference type="GO" id="GO:0016853">
    <property type="term" value="F:isomerase activity"/>
    <property type="evidence" value="ECO:0007669"/>
    <property type="project" value="UniProtKB-KW"/>
</dbReference>
<dbReference type="Gene3D" id="3.40.50.2000">
    <property type="entry name" value="Glycogen Phosphorylase B"/>
    <property type="match status" value="2"/>
</dbReference>
<dbReference type="Proteomes" id="UP000031971">
    <property type="component" value="Unassembled WGS sequence"/>
</dbReference>
<evidence type="ECO:0000259" key="2">
    <source>
        <dbReference type="Pfam" id="PF02350"/>
    </source>
</evidence>
<dbReference type="CDD" id="cd03786">
    <property type="entry name" value="GTB_UDP-GlcNAc_2-Epimerase"/>
    <property type="match status" value="1"/>
</dbReference>
<dbReference type="SUPFAM" id="SSF53756">
    <property type="entry name" value="UDP-Glycosyltransferase/glycogen phosphorylase"/>
    <property type="match status" value="1"/>
</dbReference>
<evidence type="ECO:0000256" key="1">
    <source>
        <dbReference type="RuleBase" id="RU003513"/>
    </source>
</evidence>
<reference evidence="3 4" key="1">
    <citation type="submission" date="2015-01" db="EMBL/GenBank/DDBJ databases">
        <title>Genome Sequence of Magnetospirillum magnetotacticum Strain MS-1.</title>
        <authorList>
            <person name="Marinov G.K."/>
            <person name="Smalley M.D."/>
            <person name="DeSalvo G."/>
        </authorList>
    </citation>
    <scope>NUCLEOTIDE SEQUENCE [LARGE SCALE GENOMIC DNA]</scope>
    <source>
        <strain evidence="3 4">MS-1</strain>
    </source>
</reference>
<dbReference type="Pfam" id="PF02350">
    <property type="entry name" value="Epimerase_2"/>
    <property type="match status" value="1"/>
</dbReference>
<accession>A0A0C2UYC8</accession>
<dbReference type="NCBIfam" id="TIGR00236">
    <property type="entry name" value="wecB"/>
    <property type="match status" value="1"/>
</dbReference>
<keyword evidence="1" id="KW-0413">Isomerase</keyword>
<organism evidence="3 4">
    <name type="scientific">Paramagnetospirillum magnetotacticum MS-1</name>
    <dbReference type="NCBI Taxonomy" id="272627"/>
    <lineage>
        <taxon>Bacteria</taxon>
        <taxon>Pseudomonadati</taxon>
        <taxon>Pseudomonadota</taxon>
        <taxon>Alphaproteobacteria</taxon>
        <taxon>Rhodospirillales</taxon>
        <taxon>Magnetospirillaceae</taxon>
        <taxon>Paramagnetospirillum</taxon>
    </lineage>
</organism>
<feature type="domain" description="UDP-N-acetylglucosamine 2-epimerase" evidence="2">
    <location>
        <begin position="10"/>
        <end position="348"/>
    </location>
</feature>
<gene>
    <name evidence="3" type="ORF">CCC_00872</name>
</gene>
<evidence type="ECO:0000313" key="3">
    <source>
        <dbReference type="EMBL" id="KIL97811.1"/>
    </source>
</evidence>
<keyword evidence="4" id="KW-1185">Reference proteome</keyword>
<dbReference type="EMBL" id="JXSL01000030">
    <property type="protein sequence ID" value="KIL97811.1"/>
    <property type="molecule type" value="Genomic_DNA"/>
</dbReference>
<dbReference type="AlphaFoldDB" id="A0A0C2UYC8"/>
<dbReference type="PANTHER" id="PTHR43174">
    <property type="entry name" value="UDP-N-ACETYLGLUCOSAMINE 2-EPIMERASE"/>
    <property type="match status" value="1"/>
</dbReference>
<evidence type="ECO:0000313" key="4">
    <source>
        <dbReference type="Proteomes" id="UP000031971"/>
    </source>
</evidence>
<comment type="similarity">
    <text evidence="1">Belongs to the UDP-N-acetylglucosamine 2-epimerase family.</text>
</comment>
<protein>
    <submittedName>
        <fullName evidence="3">UDP-N-acetylglucosamine 2-epimerase</fullName>
    </submittedName>
</protein>
<name>A0A0C2UYC8_PARME</name>
<dbReference type="InterPro" id="IPR029767">
    <property type="entry name" value="WecB-like"/>
</dbReference>
<comment type="caution">
    <text evidence="3">The sequence shown here is derived from an EMBL/GenBank/DDBJ whole genome shotgun (WGS) entry which is preliminary data.</text>
</comment>
<sequence length="351" mass="37523">MKVAPIAAELGRSSCLSPVLIHTGQHYDPDMNERFFSELGMPAPDANLEVGSASHAVQTAQVMIRFEPVLDQAIAPIVLVVGDVNSTIACALVAAKKGIPVVHVEAGLRSRDRTMPEEINRVLTDQISDLLFTTERSALGNLTAEGIAAERVHFVGNVMIDTLMANLPRAIQPSVTLAEAGLELPERFSLATLHRPSNVDEPGMLATLLGCLAEIGRDLPVVMPLHPRTRARIEAAGLSGMLDNRLILPLGPLGYLSMLGMMKSAKLVLTDSGGIQEETTALGVPCLTLRDNTERPITVECGTNTLVGRDPGRILALVREIGTTGGKAGRIPEMWDGQAAKRIVAVLERFS</sequence>
<dbReference type="STRING" id="272627.CCC_00872"/>
<proteinExistence type="inferred from homology"/>
<dbReference type="InterPro" id="IPR003331">
    <property type="entry name" value="UDP_GlcNAc_Epimerase_2_dom"/>
</dbReference>
<dbReference type="PANTHER" id="PTHR43174:SF1">
    <property type="entry name" value="UDP-N-ACETYLGLUCOSAMINE 2-EPIMERASE"/>
    <property type="match status" value="1"/>
</dbReference>